<dbReference type="Pfam" id="PF15442">
    <property type="entry name" value="DUF4629"/>
    <property type="match status" value="1"/>
</dbReference>
<dbReference type="InterPro" id="IPR027898">
    <property type="entry name" value="DUF4629"/>
</dbReference>
<dbReference type="PANTHER" id="PTHR31466">
    <property type="entry name" value="GENE 5591-RELATED"/>
    <property type="match status" value="1"/>
</dbReference>
<feature type="compositionally biased region" description="Basic and acidic residues" evidence="1">
    <location>
        <begin position="425"/>
        <end position="440"/>
    </location>
</feature>
<protein>
    <recommendedName>
        <fullName evidence="2">DUF4629 domain-containing protein</fullName>
    </recommendedName>
</protein>
<accession>A0A8D2IPS9</accession>
<feature type="region of interest" description="Disordered" evidence="1">
    <location>
        <begin position="493"/>
        <end position="594"/>
    </location>
</feature>
<feature type="compositionally biased region" description="Low complexity" evidence="1">
    <location>
        <begin position="499"/>
        <end position="514"/>
    </location>
</feature>
<reference evidence="3" key="1">
    <citation type="submission" date="2025-08" db="UniProtKB">
        <authorList>
            <consortium name="Ensembl"/>
        </authorList>
    </citation>
    <scope>IDENTIFICATION</scope>
</reference>
<reference evidence="3" key="2">
    <citation type="submission" date="2025-09" db="UniProtKB">
        <authorList>
            <consortium name="Ensembl"/>
        </authorList>
    </citation>
    <scope>IDENTIFICATION</scope>
</reference>
<keyword evidence="4" id="KW-1185">Reference proteome</keyword>
<evidence type="ECO:0000259" key="2">
    <source>
        <dbReference type="Pfam" id="PF15442"/>
    </source>
</evidence>
<feature type="region of interest" description="Disordered" evidence="1">
    <location>
        <begin position="58"/>
        <end position="89"/>
    </location>
</feature>
<dbReference type="Ensembl" id="ENSVKKT00000001710.1">
    <property type="protein sequence ID" value="ENSVKKP00000001653.1"/>
    <property type="gene ID" value="ENSVKKG00000001367.1"/>
</dbReference>
<feature type="compositionally biased region" description="Basic and acidic residues" evidence="1">
    <location>
        <begin position="361"/>
        <end position="370"/>
    </location>
</feature>
<dbReference type="OMA" id="ALHMMES"/>
<feature type="compositionally biased region" description="Basic and acidic residues" evidence="1">
    <location>
        <begin position="310"/>
        <end position="348"/>
    </location>
</feature>
<proteinExistence type="predicted"/>
<feature type="compositionally biased region" description="Basic and acidic residues" evidence="1">
    <location>
        <begin position="452"/>
        <end position="462"/>
    </location>
</feature>
<dbReference type="AlphaFoldDB" id="A0A8D2IPS9"/>
<name>A0A8D2IPS9_VARKO</name>
<feature type="compositionally biased region" description="Low complexity" evidence="1">
    <location>
        <begin position="522"/>
        <end position="534"/>
    </location>
</feature>
<dbReference type="InterPro" id="IPR040292">
    <property type="entry name" value="C2orf78-like"/>
</dbReference>
<evidence type="ECO:0000313" key="4">
    <source>
        <dbReference type="Proteomes" id="UP000694545"/>
    </source>
</evidence>
<feature type="region of interest" description="Disordered" evidence="1">
    <location>
        <begin position="178"/>
        <end position="464"/>
    </location>
</feature>
<dbReference type="PANTHER" id="PTHR31466:SF1">
    <property type="entry name" value="RIKEN CDNA 4930433I11 GENE"/>
    <property type="match status" value="1"/>
</dbReference>
<evidence type="ECO:0000313" key="3">
    <source>
        <dbReference type="Ensembl" id="ENSVKKP00000001653.1"/>
    </source>
</evidence>
<evidence type="ECO:0000256" key="1">
    <source>
        <dbReference type="SAM" id="MobiDB-lite"/>
    </source>
</evidence>
<feature type="domain" description="DUF4629" evidence="2">
    <location>
        <begin position="424"/>
        <end position="487"/>
    </location>
</feature>
<dbReference type="Proteomes" id="UP000694545">
    <property type="component" value="Unplaced"/>
</dbReference>
<feature type="region of interest" description="Disordered" evidence="1">
    <location>
        <begin position="105"/>
        <end position="147"/>
    </location>
</feature>
<feature type="compositionally biased region" description="Polar residues" evidence="1">
    <location>
        <begin position="119"/>
        <end position="128"/>
    </location>
</feature>
<feature type="compositionally biased region" description="Pro residues" evidence="1">
    <location>
        <begin position="255"/>
        <end position="267"/>
    </location>
</feature>
<sequence length="691" mass="74543">MVDGLQLPEDIFAEFPDVEQLIASIEPLLPDCLFPPLEAVGAEDTLLESCLLAEAVGTGKSRGVSGQSQDLQGLASESHPPDSTLTSESPICLPAKEEVPIIDLCNSDSDEPEAPGSHVSGSPGSFQGPTKPAVNPVVPTASKSPASLGKQPRIVLVPIFQQKKMDDLPAGAVYIVDQKSSPAPDSREKKKHKKPKSETSRSRSPSAKKPSHDIKALGTGGKRKCTDPGPRNTSKIPRLSPEPGPSEMEHGSNLPPRPSSKMPPLPPIKRKRKKTSAEGEPSQKIPRTNPESFVCKPPKHQGTESIVGSEKCRGQLMHEKKMSDNVPARDKGAKTLPQRKEGPEESAHTQRPQATGAAAPRRSDTKERAKPSAQTKAPPQGSARKGKMKLFVPALEPSMREPGRLVGSQSGLRTIPLPISQSSAKSEKMPSKNLARDKVKVQANPGVKGKKKEPNVEPKDTPKQIPRSNLALHMMESVHVFYPLGKNNVPSMPIKKAPRAPASTTACPAAPARPLSKPQQFLGSCSKPGPSSGPKQPPPLPSTLPLRMQTLTPAAGQPHGPKPWASSQLPPASGWRMQPSAAGKAPGLPPRPAVREEHTWRPCHMGQPSHRAASPPYEGAMFIPWRTPPPDLEVSEPISAGQRPFREMLKRQAQREREEASHWTAAGRVKFFVEREKEMGTALHYGYPQRH</sequence>
<organism evidence="3 4">
    <name type="scientific">Varanus komodoensis</name>
    <name type="common">Komodo dragon</name>
    <dbReference type="NCBI Taxonomy" id="61221"/>
    <lineage>
        <taxon>Eukaryota</taxon>
        <taxon>Metazoa</taxon>
        <taxon>Chordata</taxon>
        <taxon>Craniata</taxon>
        <taxon>Vertebrata</taxon>
        <taxon>Euteleostomi</taxon>
        <taxon>Lepidosauria</taxon>
        <taxon>Squamata</taxon>
        <taxon>Bifurcata</taxon>
        <taxon>Unidentata</taxon>
        <taxon>Episquamata</taxon>
        <taxon>Toxicofera</taxon>
        <taxon>Anguimorpha</taxon>
        <taxon>Paleoanguimorpha</taxon>
        <taxon>Varanoidea</taxon>
        <taxon>Varanidae</taxon>
        <taxon>Varanus</taxon>
    </lineage>
</organism>